<sequence>MKGYSKMQLIDSPTSTKSRSIDFSDLNSIPISIKTSKFTPKSKPSTIADPTNSISEYDDHGNKHEEQLEEDNSFQNAASSINPDTGFNREKKNSNKLQATVKRAFSMRRSSSISEKYCRIHDHSLNLQTQYEDEEEESQVKGSENKKGSVLKACKRIFRI</sequence>
<dbReference type="Proteomes" id="UP001055811">
    <property type="component" value="Linkage Group LG04"/>
</dbReference>
<evidence type="ECO:0000313" key="2">
    <source>
        <dbReference type="Proteomes" id="UP001055811"/>
    </source>
</evidence>
<reference evidence="2" key="1">
    <citation type="journal article" date="2022" name="Mol. Ecol. Resour.">
        <title>The genomes of chicory, endive, great burdock and yacon provide insights into Asteraceae palaeo-polyploidization history and plant inulin production.</title>
        <authorList>
            <person name="Fan W."/>
            <person name="Wang S."/>
            <person name="Wang H."/>
            <person name="Wang A."/>
            <person name="Jiang F."/>
            <person name="Liu H."/>
            <person name="Zhao H."/>
            <person name="Xu D."/>
            <person name="Zhang Y."/>
        </authorList>
    </citation>
    <scope>NUCLEOTIDE SEQUENCE [LARGE SCALE GENOMIC DNA]</scope>
    <source>
        <strain evidence="2">cv. Punajuju</strain>
    </source>
</reference>
<comment type="caution">
    <text evidence="1">The sequence shown here is derived from an EMBL/GenBank/DDBJ whole genome shotgun (WGS) entry which is preliminary data.</text>
</comment>
<proteinExistence type="predicted"/>
<gene>
    <name evidence="1" type="ORF">L2E82_24691</name>
</gene>
<dbReference type="EMBL" id="CM042012">
    <property type="protein sequence ID" value="KAI3752656.1"/>
    <property type="molecule type" value="Genomic_DNA"/>
</dbReference>
<accession>A0ACB9E1L7</accession>
<keyword evidence="2" id="KW-1185">Reference proteome</keyword>
<organism evidence="1 2">
    <name type="scientific">Cichorium intybus</name>
    <name type="common">Chicory</name>
    <dbReference type="NCBI Taxonomy" id="13427"/>
    <lineage>
        <taxon>Eukaryota</taxon>
        <taxon>Viridiplantae</taxon>
        <taxon>Streptophyta</taxon>
        <taxon>Embryophyta</taxon>
        <taxon>Tracheophyta</taxon>
        <taxon>Spermatophyta</taxon>
        <taxon>Magnoliopsida</taxon>
        <taxon>eudicotyledons</taxon>
        <taxon>Gunneridae</taxon>
        <taxon>Pentapetalae</taxon>
        <taxon>asterids</taxon>
        <taxon>campanulids</taxon>
        <taxon>Asterales</taxon>
        <taxon>Asteraceae</taxon>
        <taxon>Cichorioideae</taxon>
        <taxon>Cichorieae</taxon>
        <taxon>Cichoriinae</taxon>
        <taxon>Cichorium</taxon>
    </lineage>
</organism>
<evidence type="ECO:0000313" key="1">
    <source>
        <dbReference type="EMBL" id="KAI3752656.1"/>
    </source>
</evidence>
<protein>
    <submittedName>
        <fullName evidence="1">Uncharacterized protein</fullName>
    </submittedName>
</protein>
<reference evidence="1 2" key="2">
    <citation type="journal article" date="2022" name="Mol. Ecol. Resour.">
        <title>The genomes of chicory, endive, great burdock and yacon provide insights into Asteraceae paleo-polyploidization history and plant inulin production.</title>
        <authorList>
            <person name="Fan W."/>
            <person name="Wang S."/>
            <person name="Wang H."/>
            <person name="Wang A."/>
            <person name="Jiang F."/>
            <person name="Liu H."/>
            <person name="Zhao H."/>
            <person name="Xu D."/>
            <person name="Zhang Y."/>
        </authorList>
    </citation>
    <scope>NUCLEOTIDE SEQUENCE [LARGE SCALE GENOMIC DNA]</scope>
    <source>
        <strain evidence="2">cv. Punajuju</strain>
        <tissue evidence="1">Leaves</tissue>
    </source>
</reference>
<name>A0ACB9E1L7_CICIN</name>